<proteinExistence type="predicted"/>
<feature type="domain" description="Retroviral polymerase SH3-like" evidence="4">
    <location>
        <begin position="372"/>
        <end position="420"/>
    </location>
</feature>
<gene>
    <name evidence="5" type="ORF">Tci_019926</name>
</gene>
<keyword evidence="5" id="KW-0695">RNA-directed DNA polymerase</keyword>
<name>A0A6L2KEL3_TANCI</name>
<dbReference type="InterPro" id="IPR013103">
    <property type="entry name" value="RVT_2"/>
</dbReference>
<dbReference type="GO" id="GO:0003964">
    <property type="term" value="F:RNA-directed DNA polymerase activity"/>
    <property type="evidence" value="ECO:0007669"/>
    <property type="project" value="UniProtKB-KW"/>
</dbReference>
<comment type="caution">
    <text evidence="5">The sequence shown here is derived from an EMBL/GenBank/DDBJ whole genome shotgun (WGS) entry which is preliminary data.</text>
</comment>
<sequence length="2981" mass="339546">MALPDKHQLKFNTHEDSKTLMEAIEKIFGGLPTEWRTHTLIWRNKTNLEEQSLNDLFNSLKIYKNEVKSSSSTSTSTQNIDFMSSYNTDITNEPVSAAASVSAVSVKLPVSALPNVDTLTNDEIDLKWQMAMLTMRARRFLQQIGRNLGANGPTSMGFDMSKSDDSLPHSPIYDRYHSGDRCHNVPPPYTRTFMPPKRDLVFNNAPNNVETVHTDFNVKLCPTKPNQDFSHTHRPSAPIIKDWHVETFIPTATPRIAISKPTSQGKEAIERHALPVTTAVLKINMNKPRHAKMIVTKPHSPSRRHINGSPSLNASTFPPKVTAAKAPMGNPHHALKDNRVIDSGCSTHMTWSMSYLFDFEELNGGYVSFCVNPKGGKFDGKFDEGFLVGYSVSSKDFRVFNNRTRIVKETLHVNFLENKPNFAGSGPTWLFDIDSLTRTMNYQPVTAGNQSNPSVGVQEQFDAEKAEEENDQQYEPEFEGRKPESEVNVSPSNCAQTKKHDEKTKREAKGKSPVESFTGYRNLSAEFKDLFDNSINKSNTWKSLFINTSQLPDDPDMPELEDMTYSDDEEDVGAEADFTNLETSITVSPIPTTRVHKDHPMTQIIVDLSSATQTRSMTRIAKDQGGISQINNDDFHTCMFAFFLLQEEPNREEGINYEEFFAPVARIEAVRLFLAYACFMGFMVYQMDVKSAFLYETIKEEIYVCQSIGFEDFNYPDKVYKVVKALYGLHQAPRAWYETLANYLLENGFQRGKIDQTLFIKSQQGDILLVQIYVDDIIFVKQKPDGIFICQDKYVAEILKKFDLINGKSTSTPIDTEKPLIKDPHVCACACFHVTPKVSHLHAIKRIFRYLKGKPHLGLWYPNDSPFNLVAYSDSDYAVIATSSIEAEYVAAASCCAQVLWIQKQLLDYGSIKYALTVNPNIYLSYIKQFWTIVAVKKVNDITRLQALVDKKKVVITEATMRDTSWLDDAEGVECLPNEEIFTELASIGYEKPSTKLTFYKAFFSSQWKFLINTILQCMNAKRTSWNKFSSSMASSVIGLSTGLLVPQEVGKGVDEVNVNDVNTVGVATKGAAGDDVNAAVDKPYIPSPHHLLYHHNHHKISLPLLKKVENLEKDNIAQALEITKLKHRFKKLERRNKGGIIANINADEDVFLEDAKDVDVAIEKSAEIDKSVLSMHEEESKPAEFQEVVDVVTTAKIITEVVTAASDTITSARVVIRDPEEITTPSTIIHSEAKSKDKGKGILVEEPELLKKQAQIKQDEPYARELETKLYQNIDWDEVIDHVHKKEKEDPTVKRYQALKMKPQTEAQVRKNMMIYLKNKTKEQIDEEDSRALKRLNESQEDKASKRKKLDEEVKELRRHLQIVSNEEDNVYTEATPFALKVPIVDYEIYNKHNKPYYKIIRVDDSHQLYLSFLSMLRDFDREDLEALWILVKERFPTEHELGDLDEPANYKATLLDPESKKRLDTMNVEIQSIKDIDVWVLVELPPNARTVGSYWLFKKKTNMDGAVYVFKAHFVAKGFTQTYKVDYEEAFSHVADIRAVRNLIAIAAYYDYEIWQIDRFIYGLKQASRQWNKQFDNEIKKFGFTQNRDEPCVYQKASGSYVVIIILYVDDILLILNNIPMLQDVKSYLGRGFAMKDLGNAAYILGIKIYHDISKWLIDLCQSAYIEKILNIYYMENSKRGTIPTQEKLKLSKSKGASTPADQQCMQNVPYSLAIGSIMYAVRCTHSDVAFAHNITSRFQQNPGVEHWTAIKNILKYLLSTKDMFLIYGEPMSMHCDNSGAITIAKDDRVTKGARNFHAKVYYLHETIKLGDVKIEKVDTYDNLADPFTKALAFLKHYELTRNIKMLPASSFMCEPSKWGSCGISKEAESMGEKMSGSQREEGGGVIHIGKLLCICDLGQFEIKVVVHSCGETLEAGQQKWDIKELSSFQRVVDAGMYKGIKIGGLVNLSHMFYADDVVFVGEWSDSNISTLIYVLDCFHKVSGLKIKMSKSKIMVTEVDADKVNRATIKLGCRVLKAPFLYLGSYVGGIMHKLHSWANIVDIVKRRLSRWKMKMLSVRGRLTLIKSVLGSMPIFHMSMFKVPSGILHNLESIRGKFSNGHEMLSNKASWTQWNKVLASKANGGLRISSLYALNRSLLFKWVWRFLARDSSLWSWVVKAIHGVDGNIDGNSRKGINTCWTSIINEVKVMKDKGIDLMAFIKKKIGNGMSTSFCDEVWCEGGKLKDRFHRAYALKNIKQITVDQKLAHPSLIHSFRRIPRGCLEMYQVEDIDNLVSYVALNQAQDKWQWTLDVSGIYSVASLRNMMDAHLLPKGDLQTKWIRYVPIKVNVLAWKVMTNSLPSRFNISRRGIDIASLSCVNCDVGIETKNNLFFTCDMAKTTSKLINRWWDIVFTDFDTYGEWRSWIDNLKMPKKNKSMLEGVYFVMWWLLWNFRNKKMFEVKAYSKATFFDEKDEKEKHDAIEAKEDESHSSTDEDDLKANLVLGLCEQHMTNAFIPAMLLIAIAVWKKVMQGKILEKTRMMEKGIVLGVIKRVIQLISDLRKLDTLIGNENEVSINQNGGFDQKLVAAVCQEVMKMFKGKVTYEGNAGTSHAGSKSYRNSMSKNVLDVHTFHARLGHSSVSKLSHIPLYKFMDFSNFTCEWIPQAHIAFLANVFAVSDPTTYKQASQDEGWVYNTRYKPIGLIERLEVRLMVRGFNQKEELDYKHTFSPVAKLATMRVLIALATAKERPLHQLDNNNAFLHGYIDEEIYMLPLEGYHRALPGQKFTIKDLGLAKYFLGIELCRTIHGTHLNKRKYILDLLSDAGLTGSKLVTFPLQTQLKLSLDKSTLLVDEGSYKRLVERLLYLKGSISKGLFYPIQPHLHVTGFSDADWASCLMTRRRNKEWTVDKHSPNMQSCSKKDYSTFPQTLEEYRSPERMESNVKSPFKLMPKGGNKGSVNPWLLTELENMVGTPYASNNMLMNSRVRLTDVDNYISICEVL</sequence>
<dbReference type="EMBL" id="BKCJ010002349">
    <property type="protein sequence ID" value="GEU47948.1"/>
    <property type="molecule type" value="Genomic_DNA"/>
</dbReference>
<dbReference type="InterPro" id="IPR043502">
    <property type="entry name" value="DNA/RNA_pol_sf"/>
</dbReference>
<dbReference type="InterPro" id="IPR057670">
    <property type="entry name" value="SH3_retrovirus"/>
</dbReference>
<feature type="region of interest" description="Disordered" evidence="1">
    <location>
        <begin position="297"/>
        <end position="316"/>
    </location>
</feature>
<protein>
    <submittedName>
        <fullName evidence="5">RNA-directed DNA polymerase, eukaryota, reverse transcriptase zinc-binding domain protein</fullName>
    </submittedName>
</protein>
<keyword evidence="5" id="KW-0548">Nucleotidyltransferase</keyword>
<feature type="compositionally biased region" description="Acidic residues" evidence="1">
    <location>
        <begin position="465"/>
        <end position="477"/>
    </location>
</feature>
<evidence type="ECO:0000259" key="2">
    <source>
        <dbReference type="Pfam" id="PF07727"/>
    </source>
</evidence>
<evidence type="ECO:0000256" key="1">
    <source>
        <dbReference type="SAM" id="MobiDB-lite"/>
    </source>
</evidence>
<feature type="compositionally biased region" description="Basic and acidic residues" evidence="1">
    <location>
        <begin position="498"/>
        <end position="512"/>
    </location>
</feature>
<organism evidence="5">
    <name type="scientific">Tanacetum cinerariifolium</name>
    <name type="common">Dalmatian daisy</name>
    <name type="synonym">Chrysanthemum cinerariifolium</name>
    <dbReference type="NCBI Taxonomy" id="118510"/>
    <lineage>
        <taxon>Eukaryota</taxon>
        <taxon>Viridiplantae</taxon>
        <taxon>Streptophyta</taxon>
        <taxon>Embryophyta</taxon>
        <taxon>Tracheophyta</taxon>
        <taxon>Spermatophyta</taxon>
        <taxon>Magnoliopsida</taxon>
        <taxon>eudicotyledons</taxon>
        <taxon>Gunneridae</taxon>
        <taxon>Pentapetalae</taxon>
        <taxon>asterids</taxon>
        <taxon>campanulids</taxon>
        <taxon>Asterales</taxon>
        <taxon>Asteraceae</taxon>
        <taxon>Asteroideae</taxon>
        <taxon>Anthemideae</taxon>
        <taxon>Anthemidinae</taxon>
        <taxon>Tanacetum</taxon>
    </lineage>
</organism>
<dbReference type="Pfam" id="PF13966">
    <property type="entry name" value="zf-RVT"/>
    <property type="match status" value="1"/>
</dbReference>
<feature type="compositionally biased region" description="Polar residues" evidence="1">
    <location>
        <begin position="487"/>
        <end position="496"/>
    </location>
</feature>
<dbReference type="PANTHER" id="PTHR33116">
    <property type="entry name" value="REVERSE TRANSCRIPTASE ZINC-BINDING DOMAIN-CONTAINING PROTEIN-RELATED-RELATED"/>
    <property type="match status" value="1"/>
</dbReference>
<feature type="region of interest" description="Disordered" evidence="1">
    <location>
        <begin position="1328"/>
        <end position="1351"/>
    </location>
</feature>
<reference evidence="5" key="1">
    <citation type="journal article" date="2019" name="Sci. Rep.">
        <title>Draft genome of Tanacetum cinerariifolium, the natural source of mosquito coil.</title>
        <authorList>
            <person name="Yamashiro T."/>
            <person name="Shiraishi A."/>
            <person name="Satake H."/>
            <person name="Nakayama K."/>
        </authorList>
    </citation>
    <scope>NUCLEOTIDE SEQUENCE</scope>
</reference>
<feature type="region of interest" description="Disordered" evidence="1">
    <location>
        <begin position="463"/>
        <end position="515"/>
    </location>
</feature>
<feature type="domain" description="Reverse transcriptase Ty1/copia-type" evidence="2">
    <location>
        <begin position="1555"/>
        <end position="1688"/>
    </location>
</feature>
<feature type="domain" description="Reverse transcriptase zinc-binding" evidence="3">
    <location>
        <begin position="2298"/>
        <end position="2381"/>
    </location>
</feature>
<feature type="domain" description="Reverse transcriptase Ty1/copia-type" evidence="2">
    <location>
        <begin position="653"/>
        <end position="781"/>
    </location>
</feature>
<evidence type="ECO:0000313" key="5">
    <source>
        <dbReference type="EMBL" id="GEU47948.1"/>
    </source>
</evidence>
<evidence type="ECO:0000259" key="3">
    <source>
        <dbReference type="Pfam" id="PF13966"/>
    </source>
</evidence>
<dbReference type="PANTHER" id="PTHR33116:SF79">
    <property type="entry name" value="REVERSE TRANSCRIPTASE DOMAIN, ZINC FINGER, CCHC-TYPE-RELATED"/>
    <property type="match status" value="1"/>
</dbReference>
<evidence type="ECO:0000259" key="4">
    <source>
        <dbReference type="Pfam" id="PF25597"/>
    </source>
</evidence>
<accession>A0A6L2KEL3</accession>
<feature type="domain" description="Reverse transcriptase Ty1/copia-type" evidence="2">
    <location>
        <begin position="2670"/>
        <end position="2758"/>
    </location>
</feature>
<dbReference type="Pfam" id="PF25597">
    <property type="entry name" value="SH3_retrovirus"/>
    <property type="match status" value="1"/>
</dbReference>
<dbReference type="SUPFAM" id="SSF56672">
    <property type="entry name" value="DNA/RNA polymerases"/>
    <property type="match status" value="1"/>
</dbReference>
<dbReference type="CDD" id="cd09272">
    <property type="entry name" value="RNase_HI_RT_Ty1"/>
    <property type="match status" value="1"/>
</dbReference>
<dbReference type="Pfam" id="PF07727">
    <property type="entry name" value="RVT_2"/>
    <property type="match status" value="3"/>
</dbReference>
<dbReference type="InterPro" id="IPR026960">
    <property type="entry name" value="RVT-Znf"/>
</dbReference>
<keyword evidence="5" id="KW-0808">Transferase</keyword>